<accession>A0ABU6RRU8</accession>
<dbReference type="EMBL" id="JASCZI010031395">
    <property type="protein sequence ID" value="MED6126690.1"/>
    <property type="molecule type" value="Genomic_DNA"/>
</dbReference>
<name>A0ABU6RRU8_9FABA</name>
<feature type="region of interest" description="Disordered" evidence="1">
    <location>
        <begin position="207"/>
        <end position="229"/>
    </location>
</feature>
<evidence type="ECO:0000256" key="1">
    <source>
        <dbReference type="SAM" id="MobiDB-lite"/>
    </source>
</evidence>
<reference evidence="2 3" key="1">
    <citation type="journal article" date="2023" name="Plants (Basel)">
        <title>Bridging the Gap: Combining Genomics and Transcriptomics Approaches to Understand Stylosanthes scabra, an Orphan Legume from the Brazilian Caatinga.</title>
        <authorList>
            <person name="Ferreira-Neto J.R.C."/>
            <person name="da Silva M.D."/>
            <person name="Binneck E."/>
            <person name="de Melo N.F."/>
            <person name="da Silva R.H."/>
            <person name="de Melo A.L.T.M."/>
            <person name="Pandolfi V."/>
            <person name="Bustamante F.O."/>
            <person name="Brasileiro-Vidal A.C."/>
            <person name="Benko-Iseppon A.M."/>
        </authorList>
    </citation>
    <scope>NUCLEOTIDE SEQUENCE [LARGE SCALE GENOMIC DNA]</scope>
    <source>
        <tissue evidence="2">Leaves</tissue>
    </source>
</reference>
<organism evidence="2 3">
    <name type="scientific">Stylosanthes scabra</name>
    <dbReference type="NCBI Taxonomy" id="79078"/>
    <lineage>
        <taxon>Eukaryota</taxon>
        <taxon>Viridiplantae</taxon>
        <taxon>Streptophyta</taxon>
        <taxon>Embryophyta</taxon>
        <taxon>Tracheophyta</taxon>
        <taxon>Spermatophyta</taxon>
        <taxon>Magnoliopsida</taxon>
        <taxon>eudicotyledons</taxon>
        <taxon>Gunneridae</taxon>
        <taxon>Pentapetalae</taxon>
        <taxon>rosids</taxon>
        <taxon>fabids</taxon>
        <taxon>Fabales</taxon>
        <taxon>Fabaceae</taxon>
        <taxon>Papilionoideae</taxon>
        <taxon>50 kb inversion clade</taxon>
        <taxon>dalbergioids sensu lato</taxon>
        <taxon>Dalbergieae</taxon>
        <taxon>Pterocarpus clade</taxon>
        <taxon>Stylosanthes</taxon>
    </lineage>
</organism>
<evidence type="ECO:0000313" key="2">
    <source>
        <dbReference type="EMBL" id="MED6126690.1"/>
    </source>
</evidence>
<keyword evidence="3" id="KW-1185">Reference proteome</keyword>
<dbReference type="Proteomes" id="UP001341840">
    <property type="component" value="Unassembled WGS sequence"/>
</dbReference>
<dbReference type="InterPro" id="IPR036691">
    <property type="entry name" value="Endo/exonu/phosph_ase_sf"/>
</dbReference>
<dbReference type="Gene3D" id="3.60.10.10">
    <property type="entry name" value="Endonuclease/exonuclease/phosphatase"/>
    <property type="match status" value="1"/>
</dbReference>
<comment type="caution">
    <text evidence="2">The sequence shown here is derived from an EMBL/GenBank/DDBJ whole genome shotgun (WGS) entry which is preliminary data.</text>
</comment>
<gene>
    <name evidence="2" type="ORF">PIB30_080798</name>
</gene>
<proteinExistence type="predicted"/>
<sequence length="333" mass="38245">MDEDSMCGLLATAWTPYIQERVTLYLEGEKFDIFVNKIRVEKRVVGEREKEKMVNTAKEIEREEMIPAGGNERALISAGKESRRKQQFPVLVIVVIIMVVMESTNTLMGSRDSFEIIKENQMGRRNGPKENNVDKLAIVAHKEEGDDSVSGLEILPGFEHPIAQEEIPIEEEPIKNKTCKEDRKGRTRSIEYPPQKMNRTKKRLMTPKPGLSLLNRNRAPNKIGKGENQRNGRIGKVLELDCHEEEEAKRTIRISQEENETIEEIILASRTRGRKKKQSTQGRKFTWRRGSQASKLDRILVDSSWLRAFPDSKLLPFKNSKSDHIPIRLTVDT</sequence>
<dbReference type="SUPFAM" id="SSF56219">
    <property type="entry name" value="DNase I-like"/>
    <property type="match status" value="1"/>
</dbReference>
<protein>
    <submittedName>
        <fullName evidence="2">Uncharacterized protein</fullName>
    </submittedName>
</protein>
<evidence type="ECO:0000313" key="3">
    <source>
        <dbReference type="Proteomes" id="UP001341840"/>
    </source>
</evidence>